<dbReference type="STRING" id="1123269.NX02_28890"/>
<dbReference type="OrthoDB" id="7573454at2"/>
<dbReference type="RefSeq" id="WP_025295438.1">
    <property type="nucleotide sequence ID" value="NZ_CP006644.1"/>
</dbReference>
<dbReference type="EMBL" id="CP006644">
    <property type="protein sequence ID" value="AHE57347.1"/>
    <property type="molecule type" value="Genomic_DNA"/>
</dbReference>
<organism evidence="1 2">
    <name type="scientific">Sphingomonas sanxanigenens DSM 19645 = NX02</name>
    <dbReference type="NCBI Taxonomy" id="1123269"/>
    <lineage>
        <taxon>Bacteria</taxon>
        <taxon>Pseudomonadati</taxon>
        <taxon>Pseudomonadota</taxon>
        <taxon>Alphaproteobacteria</taxon>
        <taxon>Sphingomonadales</taxon>
        <taxon>Sphingomonadaceae</taxon>
        <taxon>Sphingomonas</taxon>
    </lineage>
</organism>
<keyword evidence="2" id="KW-1185">Reference proteome</keyword>
<dbReference type="AlphaFoldDB" id="W0AL88"/>
<dbReference type="Proteomes" id="UP000018851">
    <property type="component" value="Chromosome"/>
</dbReference>
<protein>
    <submittedName>
        <fullName evidence="1">Uncharacterized protein</fullName>
    </submittedName>
</protein>
<dbReference type="KEGG" id="ssan:NX02_28890"/>
<reference evidence="1 2" key="1">
    <citation type="submission" date="2013-07" db="EMBL/GenBank/DDBJ databases">
        <title>Completed genome of Sphingomonas sanxanigenens NX02.</title>
        <authorList>
            <person name="Ma T."/>
            <person name="Huang H."/>
            <person name="Wu M."/>
            <person name="Li X."/>
            <person name="Li G."/>
        </authorList>
    </citation>
    <scope>NUCLEOTIDE SEQUENCE [LARGE SCALE GENOMIC DNA]</scope>
    <source>
        <strain evidence="1 2">NX02</strain>
    </source>
</reference>
<dbReference type="PATRIC" id="fig|1123269.5.peg.5667"/>
<accession>W0AL88</accession>
<sequence>MRDELDGRLWADHHESFTNSVTDGLRAFGRIYAQAMRKLTEIEFAAPWRVDAARRGKERC</sequence>
<evidence type="ECO:0000313" key="1">
    <source>
        <dbReference type="EMBL" id="AHE57347.1"/>
    </source>
</evidence>
<name>W0AL88_9SPHN</name>
<gene>
    <name evidence="1" type="ORF">NX02_28890</name>
</gene>
<evidence type="ECO:0000313" key="2">
    <source>
        <dbReference type="Proteomes" id="UP000018851"/>
    </source>
</evidence>
<proteinExistence type="predicted"/>
<dbReference type="HOGENOM" id="CLU_2939434_0_0_5"/>